<name>A0AAV6FYS6_9TELE</name>
<comment type="caution">
    <text evidence="1">The sequence shown here is derived from an EMBL/GenBank/DDBJ whole genome shotgun (WGS) entry which is preliminary data.</text>
</comment>
<dbReference type="Proteomes" id="UP000823561">
    <property type="component" value="Chromosome 17"/>
</dbReference>
<reference evidence="1 2" key="1">
    <citation type="submission" date="2020-10" db="EMBL/GenBank/DDBJ databases">
        <title>Chromosome-scale genome assembly of the Allis shad, Alosa alosa.</title>
        <authorList>
            <person name="Margot Z."/>
            <person name="Christophe K."/>
            <person name="Cabau C."/>
            <person name="Louis A."/>
            <person name="Berthelot C."/>
            <person name="Parey E."/>
            <person name="Roest Crollius H."/>
            <person name="Montfort J."/>
            <person name="Robinson-Rechavi M."/>
            <person name="Bucao C."/>
            <person name="Bouchez O."/>
            <person name="Gislard M."/>
            <person name="Lluch J."/>
            <person name="Milhes M."/>
            <person name="Lampietro C."/>
            <person name="Lopez Roques C."/>
            <person name="Donnadieu C."/>
            <person name="Braasch I."/>
            <person name="Desvignes T."/>
            <person name="Postlethwait J."/>
            <person name="Bobe J."/>
            <person name="Guiguen Y."/>
        </authorList>
    </citation>
    <scope>NUCLEOTIDE SEQUENCE [LARGE SCALE GENOMIC DNA]</scope>
    <source>
        <strain evidence="1">M-15738</strain>
        <tissue evidence="1">Blood</tissue>
    </source>
</reference>
<gene>
    <name evidence="1" type="ORF">AALO_G00224830</name>
</gene>
<dbReference type="EMBL" id="JADWDJ010000017">
    <property type="protein sequence ID" value="KAG5267715.1"/>
    <property type="molecule type" value="Genomic_DNA"/>
</dbReference>
<protein>
    <submittedName>
        <fullName evidence="1">Uncharacterized protein</fullName>
    </submittedName>
</protein>
<evidence type="ECO:0000313" key="2">
    <source>
        <dbReference type="Proteomes" id="UP000823561"/>
    </source>
</evidence>
<dbReference type="AlphaFoldDB" id="A0AAV6FYS6"/>
<organism evidence="1 2">
    <name type="scientific">Alosa alosa</name>
    <name type="common">allis shad</name>
    <dbReference type="NCBI Taxonomy" id="278164"/>
    <lineage>
        <taxon>Eukaryota</taxon>
        <taxon>Metazoa</taxon>
        <taxon>Chordata</taxon>
        <taxon>Craniata</taxon>
        <taxon>Vertebrata</taxon>
        <taxon>Euteleostomi</taxon>
        <taxon>Actinopterygii</taxon>
        <taxon>Neopterygii</taxon>
        <taxon>Teleostei</taxon>
        <taxon>Clupei</taxon>
        <taxon>Clupeiformes</taxon>
        <taxon>Clupeoidei</taxon>
        <taxon>Clupeidae</taxon>
        <taxon>Alosa</taxon>
    </lineage>
</organism>
<accession>A0AAV6FYS6</accession>
<keyword evidence="2" id="KW-1185">Reference proteome</keyword>
<evidence type="ECO:0000313" key="1">
    <source>
        <dbReference type="EMBL" id="KAG5267715.1"/>
    </source>
</evidence>
<sequence>MRTMVRTPPETVEKVKVRHFFLACSWNIFGSCNCKAFMWQCKCEAQDRSVIKVSFIKVLQNVRTRHHLHKAVCCVCVGREEIIAAIDQNYTIGLLRACNLKALVYLNEGSEKLIKEYLDAD</sequence>
<proteinExistence type="predicted"/>
<dbReference type="PROSITE" id="PS51257">
    <property type="entry name" value="PROKAR_LIPOPROTEIN"/>
    <property type="match status" value="1"/>
</dbReference>